<evidence type="ECO:0000313" key="4">
    <source>
        <dbReference type="Proteomes" id="UP000789845"/>
    </source>
</evidence>
<dbReference type="SMART" id="SM00060">
    <property type="entry name" value="FN3"/>
    <property type="match status" value="5"/>
</dbReference>
<comment type="caution">
    <text evidence="3">The sequence shown here is derived from an EMBL/GenBank/DDBJ whole genome shotgun (WGS) entry which is preliminary data.</text>
</comment>
<dbReference type="InterPro" id="IPR003961">
    <property type="entry name" value="FN3_dom"/>
</dbReference>
<dbReference type="PROSITE" id="PS50853">
    <property type="entry name" value="FN3"/>
    <property type="match status" value="3"/>
</dbReference>
<dbReference type="EMBL" id="CAKJTG010000010">
    <property type="protein sequence ID" value="CAG9608503.1"/>
    <property type="molecule type" value="Genomic_DNA"/>
</dbReference>
<feature type="domain" description="Fibronectin type-III" evidence="2">
    <location>
        <begin position="101"/>
        <end position="186"/>
    </location>
</feature>
<keyword evidence="4" id="KW-1185">Reference proteome</keyword>
<sequence>MKLPPIAPTGFTYTATTTSINLTWSAVAGAESYELKRNGTVVYSGTAVSFVDTGLTSGTNYSYELKAVNSGGASQLATLTATTQQVVVTPPPPPPPPAIVVPGSVTGLKGEATTNSVSITWNAVSGAEKYELKRNGTVVYTGATTSFIDTGLTAGTAYSYEIKAINAGGSSSAATISVSTLQAVPGAITNFKGVATANSINLTWDASAQATSYTLKRNGQTVYEGTGLSFMDSGLVSNTTYNYELVAKNTGGGTTPVTITVSTLKGLPKAPTNLQFEAEATSISFSWDEVAGAEEYVLIRSGEEVYRGTETNFNDTSLLPGRKYNYRLLAVNTVGESSPVRVAVDTLSVIPSAVTGLKAKSTENQVNLTWNAAEFASSYIVKLNGKVLYSGTKTEYTHRNLKSNTTYTYSVTAINKAGVSKGNSISIKTKAIQTKTSVSVSKPIYKQSESVVFTIKVTDENNKVIPLADVTSVVKDANGKTTTYKGKTNKSGVLVLTIKTSKSTKVGTYKVSFTSIFNVKSAYGNSNATGSYTIKK</sequence>
<dbReference type="Gene3D" id="2.60.40.1930">
    <property type="match status" value="1"/>
</dbReference>
<keyword evidence="1" id="KW-0677">Repeat</keyword>
<organism evidence="3 4">
    <name type="scientific">Pseudoneobacillus rhizosphaerae</name>
    <dbReference type="NCBI Taxonomy" id="2880968"/>
    <lineage>
        <taxon>Bacteria</taxon>
        <taxon>Bacillati</taxon>
        <taxon>Bacillota</taxon>
        <taxon>Bacilli</taxon>
        <taxon>Bacillales</taxon>
        <taxon>Bacillaceae</taxon>
        <taxon>Pseudoneobacillus</taxon>
    </lineage>
</organism>
<evidence type="ECO:0000256" key="1">
    <source>
        <dbReference type="ARBA" id="ARBA00022737"/>
    </source>
</evidence>
<dbReference type="SUPFAM" id="SSF49265">
    <property type="entry name" value="Fibronectin type III"/>
    <property type="match status" value="3"/>
</dbReference>
<feature type="domain" description="Fibronectin type-III" evidence="2">
    <location>
        <begin position="4"/>
        <end position="92"/>
    </location>
</feature>
<name>A0A9C7GA23_9BACI</name>
<feature type="domain" description="Fibronectin type-III" evidence="2">
    <location>
        <begin position="270"/>
        <end position="352"/>
    </location>
</feature>
<dbReference type="Pfam" id="PF00041">
    <property type="entry name" value="fn3"/>
    <property type="match status" value="3"/>
</dbReference>
<dbReference type="Proteomes" id="UP000789845">
    <property type="component" value="Unassembled WGS sequence"/>
</dbReference>
<dbReference type="InterPro" id="IPR036116">
    <property type="entry name" value="FN3_sf"/>
</dbReference>
<proteinExistence type="predicted"/>
<evidence type="ECO:0000313" key="3">
    <source>
        <dbReference type="EMBL" id="CAG9608503.1"/>
    </source>
</evidence>
<evidence type="ECO:0000259" key="2">
    <source>
        <dbReference type="PROSITE" id="PS50853"/>
    </source>
</evidence>
<gene>
    <name evidence="3" type="ORF">NEOCIP111885_02197</name>
</gene>
<dbReference type="InterPro" id="IPR013783">
    <property type="entry name" value="Ig-like_fold"/>
</dbReference>
<dbReference type="PANTHER" id="PTHR46708">
    <property type="entry name" value="TENASCIN"/>
    <property type="match status" value="1"/>
</dbReference>
<dbReference type="InterPro" id="IPR050991">
    <property type="entry name" value="ECM_Regulatory_Proteins"/>
</dbReference>
<protein>
    <recommendedName>
        <fullName evidence="2">Fibronectin type-III domain-containing protein</fullName>
    </recommendedName>
</protein>
<reference evidence="3" key="1">
    <citation type="submission" date="2021-10" db="EMBL/GenBank/DDBJ databases">
        <authorList>
            <person name="Criscuolo A."/>
        </authorList>
    </citation>
    <scope>NUCLEOTIDE SEQUENCE</scope>
    <source>
        <strain evidence="3">CIP111885</strain>
    </source>
</reference>
<dbReference type="AlphaFoldDB" id="A0A9C7GA23"/>
<dbReference type="Gene3D" id="2.60.40.10">
    <property type="entry name" value="Immunoglobulins"/>
    <property type="match status" value="5"/>
</dbReference>
<dbReference type="PANTHER" id="PTHR46708:SF2">
    <property type="entry name" value="FIBRONECTIN TYPE-III DOMAIN-CONTAINING PROTEIN"/>
    <property type="match status" value="1"/>
</dbReference>
<dbReference type="CDD" id="cd00063">
    <property type="entry name" value="FN3"/>
    <property type="match status" value="5"/>
</dbReference>
<accession>A0A9C7GA23</accession>